<accession>A0A1G5J196</accession>
<dbReference type="Gene3D" id="3.40.50.12370">
    <property type="match status" value="1"/>
</dbReference>
<dbReference type="PANTHER" id="PTHR46268:SF15">
    <property type="entry name" value="UNIVERSAL STRESS PROTEIN HP_0031"/>
    <property type="match status" value="1"/>
</dbReference>
<evidence type="ECO:0000313" key="3">
    <source>
        <dbReference type="EMBL" id="SCY82125.1"/>
    </source>
</evidence>
<dbReference type="Pfam" id="PF00582">
    <property type="entry name" value="Usp"/>
    <property type="match status" value="1"/>
</dbReference>
<sequence>MALQHRHHGRERRLSTRSQIFRCLYLVLKSLLLLEWHIKCEALNLIDSSAYEFIGAKAELPLNNIKNLLIGFTEEADATSAALTYGLSLAREAGAHATALSASVKLVLTHAVASRMAAGLVAGENQRVKELAEAAAESARHQANLEGVPCTVESVQLQYAELVGRFTALSRVHDLTVVDADPEILTMDRTLIEQALFASGRPVIVVPRSVNTFAAGRIIVAWDGTPKAVRALNDALPFLREAEQVDLVSVSGEKDLTNSVPGAEVAPHLARHGVNVNVVNLSAQQADVAETLRNHAALTQADMIVMGAYAHSRLRQLVLGGVTQSLLKASPVPLFLSY</sequence>
<dbReference type="SUPFAM" id="SSF52402">
    <property type="entry name" value="Adenine nucleotide alpha hydrolases-like"/>
    <property type="match status" value="1"/>
</dbReference>
<feature type="domain" description="UspA" evidence="2">
    <location>
        <begin position="217"/>
        <end position="334"/>
    </location>
</feature>
<dbReference type="CDD" id="cd00293">
    <property type="entry name" value="USP-like"/>
    <property type="match status" value="1"/>
</dbReference>
<dbReference type="EMBL" id="FMVJ01000006">
    <property type="protein sequence ID" value="SCY82125.1"/>
    <property type="molecule type" value="Genomic_DNA"/>
</dbReference>
<dbReference type="InterPro" id="IPR006015">
    <property type="entry name" value="Universal_stress_UspA"/>
</dbReference>
<reference evidence="3 4" key="1">
    <citation type="submission" date="2016-10" db="EMBL/GenBank/DDBJ databases">
        <authorList>
            <person name="de Groot N.N."/>
        </authorList>
    </citation>
    <scope>NUCLEOTIDE SEQUENCE [LARGE SCALE GENOMIC DNA]</scope>
    <source>
        <strain evidence="3 4">CGMCC 1.7666</strain>
    </source>
</reference>
<dbReference type="PANTHER" id="PTHR46268">
    <property type="entry name" value="STRESS RESPONSE PROTEIN NHAX"/>
    <property type="match status" value="1"/>
</dbReference>
<evidence type="ECO:0000256" key="1">
    <source>
        <dbReference type="ARBA" id="ARBA00008791"/>
    </source>
</evidence>
<protein>
    <submittedName>
        <fullName evidence="3">Universal stress protein family protein</fullName>
    </submittedName>
</protein>
<name>A0A1G5J196_9HYPH</name>
<dbReference type="AlphaFoldDB" id="A0A1G5J196"/>
<keyword evidence="4" id="KW-1185">Reference proteome</keyword>
<evidence type="ECO:0000313" key="4">
    <source>
        <dbReference type="Proteomes" id="UP000199569"/>
    </source>
</evidence>
<dbReference type="InterPro" id="IPR006016">
    <property type="entry name" value="UspA"/>
</dbReference>
<dbReference type="PRINTS" id="PR01438">
    <property type="entry name" value="UNVRSLSTRESS"/>
</dbReference>
<evidence type="ECO:0000259" key="2">
    <source>
        <dbReference type="Pfam" id="PF00582"/>
    </source>
</evidence>
<comment type="similarity">
    <text evidence="1">Belongs to the universal stress protein A family.</text>
</comment>
<dbReference type="Proteomes" id="UP000199569">
    <property type="component" value="Unassembled WGS sequence"/>
</dbReference>
<organism evidence="3 4">
    <name type="scientific">Microvirga guangxiensis</name>
    <dbReference type="NCBI Taxonomy" id="549386"/>
    <lineage>
        <taxon>Bacteria</taxon>
        <taxon>Pseudomonadati</taxon>
        <taxon>Pseudomonadota</taxon>
        <taxon>Alphaproteobacteria</taxon>
        <taxon>Hyphomicrobiales</taxon>
        <taxon>Methylobacteriaceae</taxon>
        <taxon>Microvirga</taxon>
    </lineage>
</organism>
<proteinExistence type="inferred from homology"/>
<gene>
    <name evidence="3" type="ORF">SAMN02927923_02446</name>
</gene>